<evidence type="ECO:0000313" key="2">
    <source>
        <dbReference type="Proteomes" id="UP001055811"/>
    </source>
</evidence>
<reference evidence="1 2" key="2">
    <citation type="journal article" date="2022" name="Mol. Ecol. Resour.">
        <title>The genomes of chicory, endive, great burdock and yacon provide insights into Asteraceae paleo-polyploidization history and plant inulin production.</title>
        <authorList>
            <person name="Fan W."/>
            <person name="Wang S."/>
            <person name="Wang H."/>
            <person name="Wang A."/>
            <person name="Jiang F."/>
            <person name="Liu H."/>
            <person name="Zhao H."/>
            <person name="Xu D."/>
            <person name="Zhang Y."/>
        </authorList>
    </citation>
    <scope>NUCLEOTIDE SEQUENCE [LARGE SCALE GENOMIC DNA]</scope>
    <source>
        <strain evidence="2">cv. Punajuju</strain>
        <tissue evidence="1">Leaves</tissue>
    </source>
</reference>
<name>A0ACB8ZMQ8_CICIN</name>
<organism evidence="1 2">
    <name type="scientific">Cichorium intybus</name>
    <name type="common">Chicory</name>
    <dbReference type="NCBI Taxonomy" id="13427"/>
    <lineage>
        <taxon>Eukaryota</taxon>
        <taxon>Viridiplantae</taxon>
        <taxon>Streptophyta</taxon>
        <taxon>Embryophyta</taxon>
        <taxon>Tracheophyta</taxon>
        <taxon>Spermatophyta</taxon>
        <taxon>Magnoliopsida</taxon>
        <taxon>eudicotyledons</taxon>
        <taxon>Gunneridae</taxon>
        <taxon>Pentapetalae</taxon>
        <taxon>asterids</taxon>
        <taxon>campanulids</taxon>
        <taxon>Asterales</taxon>
        <taxon>Asteraceae</taxon>
        <taxon>Cichorioideae</taxon>
        <taxon>Cichorieae</taxon>
        <taxon>Cichoriinae</taxon>
        <taxon>Cichorium</taxon>
    </lineage>
</organism>
<protein>
    <submittedName>
        <fullName evidence="1">Uncharacterized protein</fullName>
    </submittedName>
</protein>
<proteinExistence type="predicted"/>
<reference evidence="2" key="1">
    <citation type="journal article" date="2022" name="Mol. Ecol. Resour.">
        <title>The genomes of chicory, endive, great burdock and yacon provide insights into Asteraceae palaeo-polyploidization history and plant inulin production.</title>
        <authorList>
            <person name="Fan W."/>
            <person name="Wang S."/>
            <person name="Wang H."/>
            <person name="Wang A."/>
            <person name="Jiang F."/>
            <person name="Liu H."/>
            <person name="Zhao H."/>
            <person name="Xu D."/>
            <person name="Zhang Y."/>
        </authorList>
    </citation>
    <scope>NUCLEOTIDE SEQUENCE [LARGE SCALE GENOMIC DNA]</scope>
    <source>
        <strain evidence="2">cv. Punajuju</strain>
    </source>
</reference>
<dbReference type="Proteomes" id="UP001055811">
    <property type="component" value="Linkage Group LG08"/>
</dbReference>
<keyword evidence="2" id="KW-1185">Reference proteome</keyword>
<sequence>MKKSPLSSSVSLLVLTLSFSVSWAAVSSVLGVTPRSEDFISCVQYNSNNVTSISKLIFTPANASFLPSWQVAVQNLRFLKSTHKPSVIVTPVDETLIRTALFCAKKHGYEIRIRSGGHDAEGLSYTADVPFVMIDLTNMRSVDVNVAKRTAWVQGGATVGELYYTITQKSNTLFFPAGLCPGVGVGGHMGGGGYGNLMRKHGLAADNVVNVRFMDVNGNILNKKSMGKDLFWAIRGGGASSFGIVLAWKLRLVRVPKKSF</sequence>
<gene>
    <name evidence="1" type="ORF">L2E82_42283</name>
</gene>
<evidence type="ECO:0000313" key="1">
    <source>
        <dbReference type="EMBL" id="KAI3698610.1"/>
    </source>
</evidence>
<accession>A0ACB8ZMQ8</accession>
<comment type="caution">
    <text evidence="1">The sequence shown here is derived from an EMBL/GenBank/DDBJ whole genome shotgun (WGS) entry which is preliminary data.</text>
</comment>
<dbReference type="EMBL" id="CM042016">
    <property type="protein sequence ID" value="KAI3698610.1"/>
    <property type="molecule type" value="Genomic_DNA"/>
</dbReference>